<sequence>MKEKKGNKIFIILFAALLVLYMIAQANMPQKFDWSISLRNNDKNPFGAYITYTELNQLFPKAEITSQRIPAYNLLHDANKNNAAYILINPEFNPGKLDIEALLDFAAAGNTVFIAAIDIDKKLKDTLGISMNDGYEFAAKDSTSINLVNPALKSPANYTFLKQTIDGFFDTLKTPATTTILGVKQSNNPNFIRVKFGKGQILLHAAPVCFSNYFMLTDNNKAYTAKALSYIPSTVQEVIWDEYYKSGRLGSSSMVRFFLSDAFLSWAWYLTLAALVIYVLFEIKRRQRIIPVIEPLRNTTLDFVETVSSVYYSQHDNNSIARKKVQFWFDHIRRHYYLPTTHTDEVFVQQLHRKSGAPLPLIQSILELVKKVEMQPVVTDDVLLAISNKIDEFYTFS</sequence>
<proteinExistence type="predicted"/>
<dbReference type="Proteomes" id="UP000598971">
    <property type="component" value="Unassembled WGS sequence"/>
</dbReference>
<accession>A0A8J8FBY9</accession>
<evidence type="ECO:0000313" key="4">
    <source>
        <dbReference type="Proteomes" id="UP000598971"/>
    </source>
</evidence>
<keyword evidence="1" id="KW-0472">Membrane</keyword>
<keyword evidence="4" id="KW-1185">Reference proteome</keyword>
<dbReference type="InterPro" id="IPR025646">
    <property type="entry name" value="DUF4350"/>
</dbReference>
<dbReference type="EMBL" id="WHPF01000004">
    <property type="protein sequence ID" value="NNV55200.1"/>
    <property type="molecule type" value="Genomic_DNA"/>
</dbReference>
<keyword evidence="1" id="KW-0812">Transmembrane</keyword>
<gene>
    <name evidence="3" type="ORF">GD597_07000</name>
</gene>
<evidence type="ECO:0000313" key="3">
    <source>
        <dbReference type="EMBL" id="NNV55200.1"/>
    </source>
</evidence>
<protein>
    <submittedName>
        <fullName evidence="3">DUF4350 domain-containing protein</fullName>
    </submittedName>
</protein>
<dbReference type="AlphaFoldDB" id="A0A8J8FBY9"/>
<dbReference type="Pfam" id="PF14258">
    <property type="entry name" value="DUF4350"/>
    <property type="match status" value="1"/>
</dbReference>
<dbReference type="RefSeq" id="WP_171607126.1">
    <property type="nucleotide sequence ID" value="NZ_WHPF01000004.1"/>
</dbReference>
<evidence type="ECO:0000259" key="2">
    <source>
        <dbReference type="Pfam" id="PF14258"/>
    </source>
</evidence>
<reference evidence="3" key="1">
    <citation type="submission" date="2019-10" db="EMBL/GenBank/DDBJ databases">
        <title>Draft genome sequence of Panacibacter sp. KCS-6.</title>
        <authorList>
            <person name="Yim K.J."/>
        </authorList>
    </citation>
    <scope>NUCLEOTIDE SEQUENCE</scope>
    <source>
        <strain evidence="3">KCS-6</strain>
    </source>
</reference>
<evidence type="ECO:0000256" key="1">
    <source>
        <dbReference type="SAM" id="Phobius"/>
    </source>
</evidence>
<feature type="domain" description="DUF4350" evidence="2">
    <location>
        <begin position="42"/>
        <end position="226"/>
    </location>
</feature>
<feature type="transmembrane region" description="Helical" evidence="1">
    <location>
        <begin position="263"/>
        <end position="281"/>
    </location>
</feature>
<keyword evidence="1" id="KW-1133">Transmembrane helix</keyword>
<organism evidence="3 4">
    <name type="scientific">Limnovirga soli</name>
    <dbReference type="NCBI Taxonomy" id="2656915"/>
    <lineage>
        <taxon>Bacteria</taxon>
        <taxon>Pseudomonadati</taxon>
        <taxon>Bacteroidota</taxon>
        <taxon>Chitinophagia</taxon>
        <taxon>Chitinophagales</taxon>
        <taxon>Chitinophagaceae</taxon>
        <taxon>Limnovirga</taxon>
    </lineage>
</organism>
<name>A0A8J8FBY9_9BACT</name>
<comment type="caution">
    <text evidence="3">The sequence shown here is derived from an EMBL/GenBank/DDBJ whole genome shotgun (WGS) entry which is preliminary data.</text>
</comment>